<dbReference type="InterPro" id="IPR012340">
    <property type="entry name" value="NA-bd_OB-fold"/>
</dbReference>
<evidence type="ECO:0000256" key="3">
    <source>
        <dbReference type="PIRNR" id="PIRNR002070"/>
    </source>
</evidence>
<dbReference type="RefSeq" id="WP_015616311.1">
    <property type="nucleotide sequence ID" value="NC_021182.1"/>
</dbReference>
<proteinExistence type="inferred from homology"/>
<dbReference type="InterPro" id="IPR011344">
    <property type="entry name" value="ssDNA-bd"/>
</dbReference>
<dbReference type="STRING" id="86416.Clopa_3215"/>
<dbReference type="OrthoDB" id="9809878at2"/>
<keyword evidence="1 2" id="KW-0238">DNA-binding</keyword>
<dbReference type="CDD" id="cd04496">
    <property type="entry name" value="SSB_OBF"/>
    <property type="match status" value="1"/>
</dbReference>
<organism evidence="4 5">
    <name type="scientific">Clostridium pasteurianum BC1</name>
    <dbReference type="NCBI Taxonomy" id="86416"/>
    <lineage>
        <taxon>Bacteria</taxon>
        <taxon>Bacillati</taxon>
        <taxon>Bacillota</taxon>
        <taxon>Clostridia</taxon>
        <taxon>Eubacteriales</taxon>
        <taxon>Clostridiaceae</taxon>
        <taxon>Clostridium</taxon>
    </lineage>
</organism>
<reference evidence="4 5" key="1">
    <citation type="submission" date="2012-01" db="EMBL/GenBank/DDBJ databases">
        <title>Complete sequence of chromosome of Clostridium pasteurianum BC1.</title>
        <authorList>
            <consortium name="US DOE Joint Genome Institute"/>
            <person name="Lucas S."/>
            <person name="Han J."/>
            <person name="Lapidus A."/>
            <person name="Cheng J.-F."/>
            <person name="Goodwin L."/>
            <person name="Pitluck S."/>
            <person name="Peters L."/>
            <person name="Mikhailova N."/>
            <person name="Teshima H."/>
            <person name="Detter J.C."/>
            <person name="Han C."/>
            <person name="Tapia R."/>
            <person name="Land M."/>
            <person name="Hauser L."/>
            <person name="Kyrpides N."/>
            <person name="Ivanova N."/>
            <person name="Pagani I."/>
            <person name="Dunn J."/>
            <person name="Taghavi S."/>
            <person name="Francis A."/>
            <person name="van der Lelie D."/>
            <person name="Woyke T."/>
        </authorList>
    </citation>
    <scope>NUCLEOTIDE SEQUENCE [LARGE SCALE GENOMIC DNA]</scope>
    <source>
        <strain evidence="4 5">BC1</strain>
    </source>
</reference>
<dbReference type="GO" id="GO:0006260">
    <property type="term" value="P:DNA replication"/>
    <property type="evidence" value="ECO:0007669"/>
    <property type="project" value="InterPro"/>
</dbReference>
<dbReference type="PANTHER" id="PTHR10302:SF27">
    <property type="entry name" value="SINGLE-STRANDED DNA-BINDING PROTEIN"/>
    <property type="match status" value="1"/>
</dbReference>
<dbReference type="InterPro" id="IPR000424">
    <property type="entry name" value="Primosome_PriB/ssb"/>
</dbReference>
<dbReference type="EMBL" id="CP003261">
    <property type="protein sequence ID" value="AGK98025.1"/>
    <property type="molecule type" value="Genomic_DNA"/>
</dbReference>
<evidence type="ECO:0000313" key="4">
    <source>
        <dbReference type="EMBL" id="AGK98025.1"/>
    </source>
</evidence>
<dbReference type="PIRSF" id="PIRSF002070">
    <property type="entry name" value="SSB"/>
    <property type="match status" value="1"/>
</dbReference>
<dbReference type="NCBIfam" id="TIGR00621">
    <property type="entry name" value="ssb"/>
    <property type="match status" value="1"/>
</dbReference>
<dbReference type="PANTHER" id="PTHR10302">
    <property type="entry name" value="SINGLE-STRANDED DNA-BINDING PROTEIN"/>
    <property type="match status" value="1"/>
</dbReference>
<dbReference type="HAMAP" id="MF_00984">
    <property type="entry name" value="SSB"/>
    <property type="match status" value="1"/>
</dbReference>
<comment type="caution">
    <text evidence="2">Lacks conserved residue(s) required for the propagation of feature annotation.</text>
</comment>
<keyword evidence="5" id="KW-1185">Reference proteome</keyword>
<evidence type="ECO:0000256" key="2">
    <source>
        <dbReference type="HAMAP-Rule" id="MF_00984"/>
    </source>
</evidence>
<dbReference type="GO" id="GO:0003697">
    <property type="term" value="F:single-stranded DNA binding"/>
    <property type="evidence" value="ECO:0007669"/>
    <property type="project" value="UniProtKB-UniRule"/>
</dbReference>
<evidence type="ECO:0000313" key="5">
    <source>
        <dbReference type="Proteomes" id="UP000013523"/>
    </source>
</evidence>
<dbReference type="Gene3D" id="2.40.50.140">
    <property type="entry name" value="Nucleic acid-binding proteins"/>
    <property type="match status" value="1"/>
</dbReference>
<dbReference type="Pfam" id="PF00436">
    <property type="entry name" value="SSB"/>
    <property type="match status" value="1"/>
</dbReference>
<comment type="subunit">
    <text evidence="2">Homotetramer.</text>
</comment>
<dbReference type="PROSITE" id="PS50935">
    <property type="entry name" value="SSB"/>
    <property type="match status" value="1"/>
</dbReference>
<protein>
    <recommendedName>
        <fullName evidence="2 3">Single-stranded DNA-binding protein</fullName>
        <shortName evidence="2">SSB</shortName>
    </recommendedName>
</protein>
<dbReference type="GO" id="GO:0009295">
    <property type="term" value="C:nucleoid"/>
    <property type="evidence" value="ECO:0007669"/>
    <property type="project" value="TreeGrafter"/>
</dbReference>
<dbReference type="eggNOG" id="COG0629">
    <property type="taxonomic scope" value="Bacteria"/>
</dbReference>
<dbReference type="PATRIC" id="fig|86416.3.peg.3203"/>
<dbReference type="KEGG" id="cpas:Clopa_3215"/>
<dbReference type="AlphaFoldDB" id="R4KEJ9"/>
<gene>
    <name evidence="4" type="ORF">Clopa_3215</name>
</gene>
<dbReference type="HOGENOM" id="CLU_078758_6_1_9"/>
<name>R4KEJ9_CLOPA</name>
<sequence>MNKIQLVGHLVKDPDLKFIQGSGTPVVKFTLVINRPRFDKNKPQEADFFNCTMFGKRAETIANYVFKGHLFGLSGRVQINKYAAQDGTNRWSTDVMVEDFDLLQPKGVDNNSKNQSSKVLEPVKNNDEYLKADITPIDDGDIPFKIAVSQAA</sequence>
<evidence type="ECO:0000256" key="1">
    <source>
        <dbReference type="ARBA" id="ARBA00023125"/>
    </source>
</evidence>
<dbReference type="SUPFAM" id="SSF50249">
    <property type="entry name" value="Nucleic acid-binding proteins"/>
    <property type="match status" value="1"/>
</dbReference>
<dbReference type="Proteomes" id="UP000013523">
    <property type="component" value="Chromosome"/>
</dbReference>
<accession>R4KEJ9</accession>